<feature type="region of interest" description="Disordered" evidence="1">
    <location>
        <begin position="672"/>
        <end position="705"/>
    </location>
</feature>
<dbReference type="GeneID" id="95374688"/>
<dbReference type="InterPro" id="IPR036249">
    <property type="entry name" value="Thioredoxin-like_sf"/>
</dbReference>
<dbReference type="RefSeq" id="WP_174446800.1">
    <property type="nucleotide sequence ID" value="NZ_CP026520.1"/>
</dbReference>
<feature type="compositionally biased region" description="Low complexity" evidence="1">
    <location>
        <begin position="1"/>
        <end position="15"/>
    </location>
</feature>
<dbReference type="SUPFAM" id="SSF54001">
    <property type="entry name" value="Cysteine proteinases"/>
    <property type="match status" value="1"/>
</dbReference>
<dbReference type="InterPro" id="IPR038765">
    <property type="entry name" value="Papain-like_cys_pep_sf"/>
</dbReference>
<organism evidence="3 4">
    <name type="scientific">Paenibacillus chitinolyticus</name>
    <dbReference type="NCBI Taxonomy" id="79263"/>
    <lineage>
        <taxon>Bacteria</taxon>
        <taxon>Bacillati</taxon>
        <taxon>Bacillota</taxon>
        <taxon>Bacilli</taxon>
        <taxon>Bacillales</taxon>
        <taxon>Paenibacillaceae</taxon>
        <taxon>Paenibacillus</taxon>
    </lineage>
</organism>
<dbReference type="Gene3D" id="3.40.30.10">
    <property type="entry name" value="Glutaredoxin"/>
    <property type="match status" value="1"/>
</dbReference>
<proteinExistence type="predicted"/>
<dbReference type="Proteomes" id="UP001527202">
    <property type="component" value="Unassembled WGS sequence"/>
</dbReference>
<dbReference type="Pfam" id="PF01841">
    <property type="entry name" value="Transglut_core"/>
    <property type="match status" value="1"/>
</dbReference>
<dbReference type="SMART" id="SM00460">
    <property type="entry name" value="TGc"/>
    <property type="match status" value="1"/>
</dbReference>
<protein>
    <submittedName>
        <fullName evidence="3">Transglutaminase domain-containing protein</fullName>
    </submittedName>
</protein>
<dbReference type="PANTHER" id="PTHR35532:SF5">
    <property type="entry name" value="CARBOHYDRATE-BINDING DOMAIN-CONTAINING PROTEIN"/>
    <property type="match status" value="1"/>
</dbReference>
<evidence type="ECO:0000313" key="4">
    <source>
        <dbReference type="Proteomes" id="UP001527202"/>
    </source>
</evidence>
<sequence length="944" mass="106357">MNANTNDNPNRNNKPVKNRNEAENPSVNLLEDDFLKANLNADSEVERNAILRPDLSVFSMDAEALAEVQRKFDIKREFARNKEEELFGVFRQKLTEEETWALKFLFAYMPLNDLADYDGILFLNHVRTTLEIRAKVPWGERVPDHLFLHFVLPLRVNSENLEDCRGVLYEELAERTKHLPMEKAILETNYWCHEKATYVGSDLRTISPLTMLRSAQGRCGEESTLAVSALRSIGIPARQCYTPRWAHCDDNHAWVEAWADGQWHYIGACEPEPVLDRGWFGAPARRAMLVNTRVHANYPGPEPVTLAEEWLTEINLLETYAPVRAVTVAVKDEEGRPVEGARVHFQLYNMAEMYPIAVMATDSEGLALFRTGWGDLLVRAVKDGLWAEEKLSAVGSSTLVMTIRNAEEPPGTLDVDMVPPPEREGEALYAVTEEMLKLHQAREQEGAAVRKNFEDTFLGEQDAVKLAGELGLPPQRVWNVLRKARGNSREIRDFLLERSPSNGEWPLRLLESMRDKDMLDTFRPTLDDHLLHALKWADAWEEDVFVPYILCPRVHFEMIGPYRRLFEEAFTAEEAAAYRKDPSGLVRRLAAEYEVRDDLTNLPGRASAAGSFALKKGDRLSLDIMLVAVCRSLGIPARLHPNNQKPQFRLDGEWNNAGWQEESKAQRGTLLLRPPGEHAHPGATEPRETGVHSDSAASEESAAAPAPEASYFQNLTVARLEDGLYRTIVFPHGKSDLYAEPLELEAGSYRLTSGTRLKDGTVRVRFRHFTVLPGRQTELTPTFREAPSDVPVLGSVDGRIVFGSLEENGETCVLEDLAGGRAVLAAWIEPEREPSKHLIRELTELSNLYAKAEAAVIMVVGGDRRTVSFDPARYGALPEGTHFVRDEDYGSLDEFNAKRPLPEAGFPHVFVVDRKGRIRYTQSGYKVGSAREALQIFENLCEND</sequence>
<feature type="domain" description="Transglutaminase-like" evidence="2">
    <location>
        <begin position="211"/>
        <end position="270"/>
    </location>
</feature>
<feature type="compositionally biased region" description="Low complexity" evidence="1">
    <location>
        <begin position="695"/>
        <end position="705"/>
    </location>
</feature>
<dbReference type="Gene3D" id="2.60.40.1120">
    <property type="entry name" value="Carboxypeptidase-like, regulatory domain"/>
    <property type="match status" value="1"/>
</dbReference>
<evidence type="ECO:0000259" key="2">
    <source>
        <dbReference type="SMART" id="SM00460"/>
    </source>
</evidence>
<evidence type="ECO:0000313" key="3">
    <source>
        <dbReference type="EMBL" id="MCY9595796.1"/>
    </source>
</evidence>
<dbReference type="EMBL" id="JAMDMJ010000008">
    <property type="protein sequence ID" value="MCY9595796.1"/>
    <property type="molecule type" value="Genomic_DNA"/>
</dbReference>
<comment type="caution">
    <text evidence="3">The sequence shown here is derived from an EMBL/GenBank/DDBJ whole genome shotgun (WGS) entry which is preliminary data.</text>
</comment>
<dbReference type="InterPro" id="IPR002931">
    <property type="entry name" value="Transglutaminase-like"/>
</dbReference>
<reference evidence="3 4" key="1">
    <citation type="submission" date="2022-05" db="EMBL/GenBank/DDBJ databases">
        <title>Genome Sequencing of Bee-Associated Microbes.</title>
        <authorList>
            <person name="Dunlap C."/>
        </authorList>
    </citation>
    <scope>NUCLEOTIDE SEQUENCE [LARGE SCALE GENOMIC DNA]</scope>
    <source>
        <strain evidence="3 4">NRRL B-23120</strain>
    </source>
</reference>
<name>A0ABT4FBM2_9BACL</name>
<dbReference type="PANTHER" id="PTHR35532">
    <property type="entry name" value="SIMILAR TO POLYHYDROXYALKANOATE DEPOLYMERASE"/>
    <property type="match status" value="1"/>
</dbReference>
<evidence type="ECO:0000256" key="1">
    <source>
        <dbReference type="SAM" id="MobiDB-lite"/>
    </source>
</evidence>
<feature type="compositionally biased region" description="Basic and acidic residues" evidence="1">
    <location>
        <begin position="675"/>
        <end position="691"/>
    </location>
</feature>
<dbReference type="Gene3D" id="3.10.620.30">
    <property type="match status" value="1"/>
</dbReference>
<feature type="region of interest" description="Disordered" evidence="1">
    <location>
        <begin position="1"/>
        <end position="23"/>
    </location>
</feature>
<dbReference type="SUPFAM" id="SSF52833">
    <property type="entry name" value="Thioredoxin-like"/>
    <property type="match status" value="1"/>
</dbReference>
<accession>A0ABT4FBM2</accession>
<gene>
    <name evidence="3" type="ORF">M5X16_08425</name>
</gene>
<keyword evidence="4" id="KW-1185">Reference proteome</keyword>